<dbReference type="EMBL" id="WMBB01000017">
    <property type="protein sequence ID" value="MTE16852.1"/>
    <property type="molecule type" value="Genomic_DNA"/>
</dbReference>
<gene>
    <name evidence="2" type="ORF">GLP40_29410</name>
</gene>
<reference evidence="2 3" key="1">
    <citation type="submission" date="2019-11" db="EMBL/GenBank/DDBJ databases">
        <title>Nocardia sp. nov. CT2-14 isolated from soil.</title>
        <authorList>
            <person name="Kanchanasin P."/>
            <person name="Tanasupawat S."/>
            <person name="Yuki M."/>
            <person name="Kudo T."/>
        </authorList>
    </citation>
    <scope>NUCLEOTIDE SEQUENCE [LARGE SCALE GENOMIC DNA]</scope>
    <source>
        <strain evidence="2 3">CT2-14</strain>
    </source>
</reference>
<evidence type="ECO:0000313" key="2">
    <source>
        <dbReference type="EMBL" id="MTE16852.1"/>
    </source>
</evidence>
<feature type="domain" description="SnoaL-like" evidence="1">
    <location>
        <begin position="5"/>
        <end position="131"/>
    </location>
</feature>
<dbReference type="SUPFAM" id="SSF54427">
    <property type="entry name" value="NTF2-like"/>
    <property type="match status" value="1"/>
</dbReference>
<name>A0A6I3L3F7_9NOCA</name>
<sequence>MLSLQEISDRLEIEDLMVRYSQAVDTHQWELLDEIFTTDAHIDYTAMGGPAGNVESTKKFLATVMPNFSAFQHMISNSSIRVEGDHATARTMCHNPMLVTSADGTRRLMLCGLWYHDTFVRVDGEWRISQRVEEKSYMFVASDAIPAS</sequence>
<keyword evidence="3" id="KW-1185">Reference proteome</keyword>
<dbReference type="Proteomes" id="UP000432464">
    <property type="component" value="Unassembled WGS sequence"/>
</dbReference>
<protein>
    <submittedName>
        <fullName evidence="2">Nuclear transport factor 2 family protein</fullName>
    </submittedName>
</protein>
<dbReference type="Pfam" id="PF13577">
    <property type="entry name" value="SnoaL_4"/>
    <property type="match status" value="1"/>
</dbReference>
<organism evidence="2 3">
    <name type="scientific">Nocardia aurantiaca</name>
    <dbReference type="NCBI Taxonomy" id="2675850"/>
    <lineage>
        <taxon>Bacteria</taxon>
        <taxon>Bacillati</taxon>
        <taxon>Actinomycetota</taxon>
        <taxon>Actinomycetes</taxon>
        <taxon>Mycobacteriales</taxon>
        <taxon>Nocardiaceae</taxon>
        <taxon>Nocardia</taxon>
    </lineage>
</organism>
<comment type="caution">
    <text evidence="2">The sequence shown here is derived from an EMBL/GenBank/DDBJ whole genome shotgun (WGS) entry which is preliminary data.</text>
</comment>
<evidence type="ECO:0000313" key="3">
    <source>
        <dbReference type="Proteomes" id="UP000432464"/>
    </source>
</evidence>
<dbReference type="RefSeq" id="WP_154791280.1">
    <property type="nucleotide sequence ID" value="NZ_WMBB01000017.1"/>
</dbReference>
<dbReference type="Gene3D" id="3.10.450.50">
    <property type="match status" value="1"/>
</dbReference>
<dbReference type="InterPro" id="IPR032710">
    <property type="entry name" value="NTF2-like_dom_sf"/>
</dbReference>
<dbReference type="AlphaFoldDB" id="A0A6I3L3F7"/>
<accession>A0A6I3L3F7</accession>
<proteinExistence type="predicted"/>
<evidence type="ECO:0000259" key="1">
    <source>
        <dbReference type="Pfam" id="PF13577"/>
    </source>
</evidence>
<dbReference type="InterPro" id="IPR037401">
    <property type="entry name" value="SnoaL-like"/>
</dbReference>